<name>A0ABU5DLK7_9BURK</name>
<evidence type="ECO:0000256" key="4">
    <source>
        <dbReference type="ARBA" id="ARBA00022729"/>
    </source>
</evidence>
<sequence length="722" mass="78911">MKRLIPAATTLALSLAFAYAHATEGMWMPKQLPTIAKELKAAGLGLEPAKLAQLTEFPMNAVVSLGGCTASFVSPQGLVVSNHHCVYGSLQFNSKPERDLMKNGFLAPSLGEELPAAPGTRILVTVDASDVTGRIIDTATAKLVGKARTDAIEKNEKALVAACEKEAGFRCNVYSFYGGLQFQLIKQMEVRDVRLVYAPAGGIGNFGGDTDNWMWPRHTGDFGYYRAYVGADGKPADYSPNNKPYTPKSWLKLASSPLKDQDFVMVAGYPGRTNRLRLPAEVDFNLGWFQPAIIKAYGEELDLIGKATAGRPDAEIRMANMVKGLNNTMKNFQGQDASYRGSDILARKQQAFAELKAWVMADAKRRAQYGADFEAVDRLVAEQQATAKSEFLLRFATPTLLGTARNLLETAHQRVLPDAERKSGFQERDMLRQRQALEALDRRYDEATDKAISAHFLAQYLTLPAAQLNKPLLAALGVQPGMDEAAIKARLDALYAGSQLNVLATRLEWAARPVQGFETSKDSFIAAAVALYADDHRREDRDKELAGRLQQAYAGTMQALIDFKGSQGQAVYADANSTLRVSFGKVTGRTPGRDGETWQPFTTLRGITAKATGEGEFDAPEAELKAIHAGDFGSYGVKELNSVPVNFLATLDTTGGNSGSPVLNKNAELVGLLFDGTLDGVIASWDYNDQMIRSIVLDSRYMLWTMKFVDHADRLLNEMNAK</sequence>
<evidence type="ECO:0000256" key="5">
    <source>
        <dbReference type="ARBA" id="ARBA00022801"/>
    </source>
</evidence>
<reference evidence="7 8" key="1">
    <citation type="submission" date="2023-11" db="EMBL/GenBank/DDBJ databases">
        <title>Paucibacter sp. nov., isolated from fresh soil in Korea.</title>
        <authorList>
            <person name="Le N.T.T."/>
        </authorList>
    </citation>
    <scope>NUCLEOTIDE SEQUENCE [LARGE SCALE GENOMIC DNA]</scope>
    <source>
        <strain evidence="7 8">R3-3</strain>
    </source>
</reference>
<dbReference type="InterPro" id="IPR043504">
    <property type="entry name" value="Peptidase_S1_PA_chymotrypsin"/>
</dbReference>
<keyword evidence="5 6" id="KW-0378">Hydrolase</keyword>
<evidence type="ECO:0000256" key="1">
    <source>
        <dbReference type="ARBA" id="ARBA00010491"/>
    </source>
</evidence>
<dbReference type="InterPro" id="IPR009003">
    <property type="entry name" value="Peptidase_S1_PA"/>
</dbReference>
<dbReference type="RefSeq" id="WP_320425131.1">
    <property type="nucleotide sequence ID" value="NZ_JAXCLA010000007.1"/>
</dbReference>
<evidence type="ECO:0000313" key="7">
    <source>
        <dbReference type="EMBL" id="MDY0747171.1"/>
    </source>
</evidence>
<keyword evidence="2 6" id="KW-0031">Aminopeptidase</keyword>
<accession>A0ABU5DLK7</accession>
<comment type="caution">
    <text evidence="7">The sequence shown here is derived from an EMBL/GenBank/DDBJ whole genome shotgun (WGS) entry which is preliminary data.</text>
</comment>
<protein>
    <recommendedName>
        <fullName evidence="6">Dipeptidyl-peptidase</fullName>
        <ecNumber evidence="6">3.4.14.-</ecNumber>
    </recommendedName>
</protein>
<dbReference type="Proteomes" id="UP001285263">
    <property type="component" value="Unassembled WGS sequence"/>
</dbReference>
<comment type="function">
    <text evidence="6">Catalyzes the removal of dipeptides from the N-terminus of oligopeptides.</text>
</comment>
<dbReference type="Pfam" id="PF10459">
    <property type="entry name" value="Peptidase_S46"/>
    <property type="match status" value="1"/>
</dbReference>
<dbReference type="EMBL" id="JAXCLA010000007">
    <property type="protein sequence ID" value="MDY0747171.1"/>
    <property type="molecule type" value="Genomic_DNA"/>
</dbReference>
<gene>
    <name evidence="7" type="ORF">SNE35_21875</name>
</gene>
<keyword evidence="4 6" id="KW-0732">Signal</keyword>
<dbReference type="EC" id="3.4.14.-" evidence="6"/>
<comment type="similarity">
    <text evidence="1 6">Belongs to the peptidase S46 family.</text>
</comment>
<keyword evidence="6" id="KW-0720">Serine protease</keyword>
<evidence type="ECO:0000256" key="6">
    <source>
        <dbReference type="RuleBase" id="RU366067"/>
    </source>
</evidence>
<feature type="chain" id="PRO_5044962948" description="Dipeptidyl-peptidase" evidence="6">
    <location>
        <begin position="23"/>
        <end position="722"/>
    </location>
</feature>
<evidence type="ECO:0000256" key="3">
    <source>
        <dbReference type="ARBA" id="ARBA00022670"/>
    </source>
</evidence>
<evidence type="ECO:0000313" key="8">
    <source>
        <dbReference type="Proteomes" id="UP001285263"/>
    </source>
</evidence>
<dbReference type="Gene3D" id="2.40.10.10">
    <property type="entry name" value="Trypsin-like serine proteases"/>
    <property type="match status" value="1"/>
</dbReference>
<keyword evidence="3 6" id="KW-0645">Protease</keyword>
<dbReference type="InterPro" id="IPR019500">
    <property type="entry name" value="Pep_S46"/>
</dbReference>
<dbReference type="PANTHER" id="PTHR38469:SF1">
    <property type="entry name" value="PERIPLASMIC PEPTIDASE SUBFAMILY S1B"/>
    <property type="match status" value="1"/>
</dbReference>
<feature type="signal peptide" evidence="6">
    <location>
        <begin position="1"/>
        <end position="22"/>
    </location>
</feature>
<dbReference type="SUPFAM" id="SSF50494">
    <property type="entry name" value="Trypsin-like serine proteases"/>
    <property type="match status" value="1"/>
</dbReference>
<organism evidence="7 8">
    <name type="scientific">Roseateles agri</name>
    <dbReference type="NCBI Taxonomy" id="3098619"/>
    <lineage>
        <taxon>Bacteria</taxon>
        <taxon>Pseudomonadati</taxon>
        <taxon>Pseudomonadota</taxon>
        <taxon>Betaproteobacteria</taxon>
        <taxon>Burkholderiales</taxon>
        <taxon>Sphaerotilaceae</taxon>
        <taxon>Roseateles</taxon>
    </lineage>
</organism>
<proteinExistence type="inferred from homology"/>
<keyword evidence="8" id="KW-1185">Reference proteome</keyword>
<dbReference type="PANTHER" id="PTHR38469">
    <property type="entry name" value="PERIPLASMIC PEPTIDASE SUBFAMILY S1B"/>
    <property type="match status" value="1"/>
</dbReference>
<evidence type="ECO:0000256" key="2">
    <source>
        <dbReference type="ARBA" id="ARBA00022438"/>
    </source>
</evidence>